<dbReference type="Pfam" id="PF03760">
    <property type="entry name" value="LEA_1"/>
    <property type="match status" value="1"/>
</dbReference>
<dbReference type="OrthoDB" id="2015720at2759"/>
<dbReference type="InterPro" id="IPR039633">
    <property type="entry name" value="PAP"/>
</dbReference>
<protein>
    <recommendedName>
        <fullName evidence="6">Plastid lipid-associated protein/fibrillin conserved domain-containing protein</fullName>
    </recommendedName>
</protein>
<evidence type="ECO:0000256" key="4">
    <source>
        <dbReference type="ARBA" id="ARBA00022946"/>
    </source>
</evidence>
<feature type="domain" description="Plastid lipid-associated protein/fibrillin conserved" evidence="6">
    <location>
        <begin position="99"/>
        <end position="283"/>
    </location>
</feature>
<proteinExistence type="inferred from homology"/>
<keyword evidence="8" id="KW-1185">Reference proteome</keyword>
<evidence type="ECO:0000259" key="6">
    <source>
        <dbReference type="Pfam" id="PF04755"/>
    </source>
</evidence>
<dbReference type="EMBL" id="SZYD01000017">
    <property type="protein sequence ID" value="KAD3068299.1"/>
    <property type="molecule type" value="Genomic_DNA"/>
</dbReference>
<comment type="caution">
    <text evidence="7">The sequence shown here is derived from an EMBL/GenBank/DDBJ whole genome shotgun (WGS) entry which is preliminary data.</text>
</comment>
<feature type="compositionally biased region" description="Polar residues" evidence="5">
    <location>
        <begin position="412"/>
        <end position="428"/>
    </location>
</feature>
<comment type="similarity">
    <text evidence="2">Belongs to the LEA type 1 family.</text>
</comment>
<feature type="compositionally biased region" description="Basic and acidic residues" evidence="5">
    <location>
        <begin position="393"/>
        <end position="403"/>
    </location>
</feature>
<dbReference type="GO" id="GO:0009536">
    <property type="term" value="C:plastid"/>
    <property type="evidence" value="ECO:0007669"/>
    <property type="project" value="UniProtKB-SubCell"/>
</dbReference>
<evidence type="ECO:0000256" key="5">
    <source>
        <dbReference type="SAM" id="MobiDB-lite"/>
    </source>
</evidence>
<evidence type="ECO:0000256" key="2">
    <source>
        <dbReference type="ARBA" id="ARBA00010975"/>
    </source>
</evidence>
<dbReference type="InterPro" id="IPR006843">
    <property type="entry name" value="PAP/fibrillin_dom"/>
</dbReference>
<evidence type="ECO:0000256" key="3">
    <source>
        <dbReference type="ARBA" id="ARBA00022640"/>
    </source>
</evidence>
<comment type="subcellular location">
    <subcellularLocation>
        <location evidence="1">Plastid</location>
    </subcellularLocation>
</comment>
<dbReference type="InterPro" id="IPR005513">
    <property type="entry name" value="LEA_1"/>
</dbReference>
<name>A0A5N6M312_9ASTR</name>
<evidence type="ECO:0000313" key="7">
    <source>
        <dbReference type="EMBL" id="KAD3068299.1"/>
    </source>
</evidence>
<accession>A0A5N6M312</accession>
<sequence length="428" mass="46714">MACCSIQPTLPSIPGISSSSSFSRPSGVVLTVFCAKLSNRNMKINSKKFEVCRAMVQQTTVQGASATYAKEMERLSAKESLLLAFKDAGGFEALIAGRTSDMQKIDVNERIVGLERLNPTPRPTTSPFLEGRWNFEWIGYGSPGLFAARLLSERFPATLANLCKMDLVIKDGYAKITANMKFLNAIENNLILTTKLTVEGPLRMKEEYTEGVIETPTVDEETIPQQLKGFMGQAANTMQQLPGPIKDAVSSGFTIPLNGAFQRWLMISYLDEEILIVRDTSGVPEVLTRLDMVQSSTDPIQEMQAVKETAANIAASALSGMEKTRAVIDEKVEKISTSDPIAKDMATLRKEDRIRLAELRKQEAYNQNAAATRGGPGSPTFTASGRINPEKMNPFHKDVKDTGRPVAMQHGHGSTVQSPTSTAKAVSN</sequence>
<dbReference type="PANTHER" id="PTHR31906">
    <property type="entry name" value="PLASTID-LIPID-ASSOCIATED PROTEIN 4, CHLOROPLASTIC-RELATED"/>
    <property type="match status" value="1"/>
</dbReference>
<organism evidence="7 8">
    <name type="scientific">Mikania micrantha</name>
    <name type="common">bitter vine</name>
    <dbReference type="NCBI Taxonomy" id="192012"/>
    <lineage>
        <taxon>Eukaryota</taxon>
        <taxon>Viridiplantae</taxon>
        <taxon>Streptophyta</taxon>
        <taxon>Embryophyta</taxon>
        <taxon>Tracheophyta</taxon>
        <taxon>Spermatophyta</taxon>
        <taxon>Magnoliopsida</taxon>
        <taxon>eudicotyledons</taxon>
        <taxon>Gunneridae</taxon>
        <taxon>Pentapetalae</taxon>
        <taxon>asterids</taxon>
        <taxon>campanulids</taxon>
        <taxon>Asterales</taxon>
        <taxon>Asteraceae</taxon>
        <taxon>Asteroideae</taxon>
        <taxon>Heliantheae alliance</taxon>
        <taxon>Eupatorieae</taxon>
        <taxon>Mikania</taxon>
    </lineage>
</organism>
<keyword evidence="4" id="KW-0809">Transit peptide</keyword>
<gene>
    <name evidence="7" type="ORF">E3N88_36179</name>
</gene>
<evidence type="ECO:0000256" key="1">
    <source>
        <dbReference type="ARBA" id="ARBA00004474"/>
    </source>
</evidence>
<dbReference type="AlphaFoldDB" id="A0A5N6M312"/>
<reference evidence="7 8" key="1">
    <citation type="submission" date="2019-05" db="EMBL/GenBank/DDBJ databases">
        <title>Mikania micrantha, genome provides insights into the molecular mechanism of rapid growth.</title>
        <authorList>
            <person name="Liu B."/>
        </authorList>
    </citation>
    <scope>NUCLEOTIDE SEQUENCE [LARGE SCALE GENOMIC DNA]</scope>
    <source>
        <strain evidence="7">NLD-2019</strain>
        <tissue evidence="7">Leaf</tissue>
    </source>
</reference>
<keyword evidence="3" id="KW-0934">Plastid</keyword>
<evidence type="ECO:0000313" key="8">
    <source>
        <dbReference type="Proteomes" id="UP000326396"/>
    </source>
</evidence>
<dbReference type="Pfam" id="PF04755">
    <property type="entry name" value="PAP_fibrillin"/>
    <property type="match status" value="1"/>
</dbReference>
<feature type="region of interest" description="Disordered" evidence="5">
    <location>
        <begin position="365"/>
        <end position="428"/>
    </location>
</feature>
<dbReference type="Proteomes" id="UP000326396">
    <property type="component" value="Linkage Group LG7"/>
</dbReference>
<dbReference type="GO" id="GO:0009793">
    <property type="term" value="P:embryo development ending in seed dormancy"/>
    <property type="evidence" value="ECO:0007669"/>
    <property type="project" value="InterPro"/>
</dbReference>